<protein>
    <submittedName>
        <fullName evidence="1">Unnamed protein product</fullName>
    </submittedName>
</protein>
<evidence type="ECO:0000313" key="1">
    <source>
        <dbReference type="EMBL" id="GME86469.1"/>
    </source>
</evidence>
<reference evidence="1" key="1">
    <citation type="submission" date="2023-04" db="EMBL/GenBank/DDBJ databases">
        <title>Ambrosiozyma monospora NBRC 10751.</title>
        <authorList>
            <person name="Ichikawa N."/>
            <person name="Sato H."/>
            <person name="Tonouchi N."/>
        </authorList>
    </citation>
    <scope>NUCLEOTIDE SEQUENCE</scope>
    <source>
        <strain evidence="1">NBRC 10751</strain>
    </source>
</reference>
<name>A0ACB5TDL7_AMBMO</name>
<sequence length="619" mass="68783">MAGRNRNGSGSDRGLQQTLHALAERHRLEDGALDSDNDEETGNHSNHDYGDDDADSQNNNNDEESDDHHDEDDNEDNEENENSDDERNVIGNFRNALNTLFPGSGFGEMLGAQSRIPKLIENLETEQDPFIILETLNELSERLLMMTGIVAERSLSSYKLSKALVGLMNNPFYQEDLELQLVACRCLYNLMEAYSDSVSDVVAAGAIEALQAKLLEISYIDLAEQALQSLEMISRQCGREIMRKGCLPSCVMYLDFFTIHAQREALSIVAKSCDNIPKTRISDLKEVFPIIERVATESNDKACAENAWIAIAQIIKSFESEPDTLEGLLNENLLKRLSVLLPSSLGKGKQGSRVMSFSTCVKLLNSLSSVSMASPVLSVMLLKNCDLGRTVNASLDAYKKTDVDRLQSESVSDVNLPAQINNTKDVQSSVSIDALMAAPKNLVVSFVKLIGSNLPFGVFDESTEKMLDVGNFKGYRNNAARKAMNSKRIELYESPENSEAFERFVGEVFPLLLNIYSSTVDYHIRRLCMVSVIRVIRSLSRELLASVVYSSNITSLLASVVTQGKRILMGLDVNMSEDIRPCVLVYGALLITHMLIEKSPELFLKDFEREGLMTHTHLS</sequence>
<keyword evidence="2" id="KW-1185">Reference proteome</keyword>
<proteinExistence type="predicted"/>
<dbReference type="Proteomes" id="UP001165064">
    <property type="component" value="Unassembled WGS sequence"/>
</dbReference>
<dbReference type="EMBL" id="BSXS01006883">
    <property type="protein sequence ID" value="GME86469.1"/>
    <property type="molecule type" value="Genomic_DNA"/>
</dbReference>
<gene>
    <name evidence="1" type="ORF">Amon02_000798900</name>
</gene>
<organism evidence="1 2">
    <name type="scientific">Ambrosiozyma monospora</name>
    <name type="common">Yeast</name>
    <name type="synonym">Endomycopsis monosporus</name>
    <dbReference type="NCBI Taxonomy" id="43982"/>
    <lineage>
        <taxon>Eukaryota</taxon>
        <taxon>Fungi</taxon>
        <taxon>Dikarya</taxon>
        <taxon>Ascomycota</taxon>
        <taxon>Saccharomycotina</taxon>
        <taxon>Pichiomycetes</taxon>
        <taxon>Pichiales</taxon>
        <taxon>Pichiaceae</taxon>
        <taxon>Ambrosiozyma</taxon>
    </lineage>
</organism>
<accession>A0ACB5TDL7</accession>
<comment type="caution">
    <text evidence="1">The sequence shown here is derived from an EMBL/GenBank/DDBJ whole genome shotgun (WGS) entry which is preliminary data.</text>
</comment>
<evidence type="ECO:0000313" key="2">
    <source>
        <dbReference type="Proteomes" id="UP001165064"/>
    </source>
</evidence>